<gene>
    <name evidence="5" type="primary">otsB</name>
    <name evidence="5" type="ORF">RPR59_10695</name>
</gene>
<keyword evidence="6" id="KW-1185">Reference proteome</keyword>
<dbReference type="Pfam" id="PF02358">
    <property type="entry name" value="Trehalose_PPase"/>
    <property type="match status" value="1"/>
</dbReference>
<sequence length="258" mass="27437">MTDTVTAEFRSAGDGGLQVPPVDLLRDASLFLDFDGTLVEIAHRPDGVLVDARLRALVSRLVQDMNGRVAIVSGRPIAAIAGYLGEGVAISGSHGLEMRWPDGRERAPERPATLDMVLARLREFADDREGLLVEEKPLGVGLHYRGAESLEAEARELVGRLADETGLTVQSGKKVLELRLAGAHKGEAIRHFLEGPPFAGFRPVFIGDDVTDEDGFAAVAHIGGAGILVGDARPTDARYRLAGVGSTLDWLEAACAAL</sequence>
<evidence type="ECO:0000256" key="4">
    <source>
        <dbReference type="RuleBase" id="RU361117"/>
    </source>
</evidence>
<dbReference type="InterPro" id="IPR036412">
    <property type="entry name" value="HAD-like_sf"/>
</dbReference>
<dbReference type="Gene3D" id="3.40.50.1000">
    <property type="entry name" value="HAD superfamily/HAD-like"/>
    <property type="match status" value="1"/>
</dbReference>
<evidence type="ECO:0000256" key="1">
    <source>
        <dbReference type="ARBA" id="ARBA00005199"/>
    </source>
</evidence>
<evidence type="ECO:0000313" key="5">
    <source>
        <dbReference type="EMBL" id="WNO52923.1"/>
    </source>
</evidence>
<dbReference type="PANTHER" id="PTHR43768:SF3">
    <property type="entry name" value="TREHALOSE 6-PHOSPHATE PHOSPHATASE"/>
    <property type="match status" value="1"/>
</dbReference>
<dbReference type="SUPFAM" id="SSF56784">
    <property type="entry name" value="HAD-like"/>
    <property type="match status" value="1"/>
</dbReference>
<dbReference type="InterPro" id="IPR023214">
    <property type="entry name" value="HAD_sf"/>
</dbReference>
<dbReference type="InterPro" id="IPR003337">
    <property type="entry name" value="Trehalose_PPase"/>
</dbReference>
<comment type="similarity">
    <text evidence="2 4">Belongs to the trehalose phosphatase family.</text>
</comment>
<dbReference type="InterPro" id="IPR044651">
    <property type="entry name" value="OTSB-like"/>
</dbReference>
<accession>A0ABZ0B6P1</accession>
<dbReference type="Gene3D" id="3.30.70.1020">
    <property type="entry name" value="Trehalose-6-phosphate phosphatase related protein, domain 2"/>
    <property type="match status" value="1"/>
</dbReference>
<dbReference type="EMBL" id="CP135076">
    <property type="protein sequence ID" value="WNO52923.1"/>
    <property type="molecule type" value="Genomic_DNA"/>
</dbReference>
<reference evidence="5 6" key="1">
    <citation type="submission" date="2023-09" db="EMBL/GenBank/DDBJ databases">
        <authorList>
            <person name="Rey-Velasco X."/>
        </authorList>
    </citation>
    <scope>NUCLEOTIDE SEQUENCE [LARGE SCALE GENOMIC DNA]</scope>
    <source>
        <strain evidence="5 6">W311</strain>
    </source>
</reference>
<proteinExistence type="inferred from homology"/>
<dbReference type="RefSeq" id="WP_313913860.1">
    <property type="nucleotide sequence ID" value="NZ_CP135076.1"/>
</dbReference>
<comment type="catalytic activity">
    <reaction evidence="4">
        <text>alpha,alpha-trehalose 6-phosphate + H2O = alpha,alpha-trehalose + phosphate</text>
        <dbReference type="Rhea" id="RHEA:23420"/>
        <dbReference type="ChEBI" id="CHEBI:15377"/>
        <dbReference type="ChEBI" id="CHEBI:16551"/>
        <dbReference type="ChEBI" id="CHEBI:43474"/>
        <dbReference type="ChEBI" id="CHEBI:58429"/>
        <dbReference type="EC" id="3.1.3.12"/>
    </reaction>
</comment>
<comment type="function">
    <text evidence="4">Removes the phosphate from trehalose 6-phosphate to produce free trehalose.</text>
</comment>
<keyword evidence="3 4" id="KW-0378">Hydrolase</keyword>
<dbReference type="GO" id="GO:0004805">
    <property type="term" value="F:trehalose-phosphatase activity"/>
    <property type="evidence" value="ECO:0007669"/>
    <property type="project" value="UniProtKB-EC"/>
</dbReference>
<evidence type="ECO:0000256" key="3">
    <source>
        <dbReference type="ARBA" id="ARBA00022801"/>
    </source>
</evidence>
<dbReference type="CDD" id="cd01627">
    <property type="entry name" value="HAD_TPP"/>
    <property type="match status" value="1"/>
</dbReference>
<dbReference type="Proteomes" id="UP001302249">
    <property type="component" value="Chromosome"/>
</dbReference>
<keyword evidence="4" id="KW-0479">Metal-binding</keyword>
<dbReference type="NCBIfam" id="TIGR00685">
    <property type="entry name" value="T6PP"/>
    <property type="match status" value="1"/>
</dbReference>
<comment type="pathway">
    <text evidence="1 4">Glycan biosynthesis; trehalose biosynthesis.</text>
</comment>
<dbReference type="InterPro" id="IPR006379">
    <property type="entry name" value="HAD-SF_hydro_IIB"/>
</dbReference>
<comment type="cofactor">
    <cofactor evidence="4">
        <name>Mg(2+)</name>
        <dbReference type="ChEBI" id="CHEBI:18420"/>
    </cofactor>
</comment>
<dbReference type="PANTHER" id="PTHR43768">
    <property type="entry name" value="TREHALOSE 6-PHOSPHATE PHOSPHATASE"/>
    <property type="match status" value="1"/>
</dbReference>
<dbReference type="EC" id="3.1.3.12" evidence="4"/>
<name>A0ABZ0B6P1_9SPHN</name>
<protein>
    <recommendedName>
        <fullName evidence="4">Trehalose 6-phosphate phosphatase</fullName>
        <ecNumber evidence="4">3.1.3.12</ecNumber>
    </recommendedName>
</protein>
<organism evidence="5 6">
    <name type="scientific">Stakelama saccharophila</name>
    <dbReference type="NCBI Taxonomy" id="3075605"/>
    <lineage>
        <taxon>Bacteria</taxon>
        <taxon>Pseudomonadati</taxon>
        <taxon>Pseudomonadota</taxon>
        <taxon>Alphaproteobacteria</taxon>
        <taxon>Sphingomonadales</taxon>
        <taxon>Sphingomonadaceae</taxon>
        <taxon>Stakelama</taxon>
    </lineage>
</organism>
<evidence type="ECO:0000256" key="2">
    <source>
        <dbReference type="ARBA" id="ARBA00008770"/>
    </source>
</evidence>
<dbReference type="NCBIfam" id="TIGR01484">
    <property type="entry name" value="HAD-SF-IIB"/>
    <property type="match status" value="1"/>
</dbReference>
<keyword evidence="4" id="KW-0460">Magnesium</keyword>
<evidence type="ECO:0000313" key="6">
    <source>
        <dbReference type="Proteomes" id="UP001302249"/>
    </source>
</evidence>